<evidence type="ECO:0000256" key="11">
    <source>
        <dbReference type="ARBA" id="ARBA00023157"/>
    </source>
</evidence>
<feature type="transmembrane region" description="Helical" evidence="14">
    <location>
        <begin position="304"/>
        <end position="326"/>
    </location>
</feature>
<evidence type="ECO:0000259" key="17">
    <source>
        <dbReference type="Pfam" id="PF20684"/>
    </source>
</evidence>
<evidence type="ECO:0000313" key="19">
    <source>
        <dbReference type="Proteomes" id="UP000225277"/>
    </source>
</evidence>
<evidence type="ECO:0000256" key="12">
    <source>
        <dbReference type="ARBA" id="ARBA00023288"/>
    </source>
</evidence>
<evidence type="ECO:0000256" key="1">
    <source>
        <dbReference type="ARBA" id="ARBA00004141"/>
    </source>
</evidence>
<protein>
    <submittedName>
        <fullName evidence="18">Uncharacterized protein</fullName>
    </submittedName>
</protein>
<dbReference type="Pfam" id="PF05730">
    <property type="entry name" value="CFEM"/>
    <property type="match status" value="1"/>
</dbReference>
<feature type="transmembrane region" description="Helical" evidence="14">
    <location>
        <begin position="229"/>
        <end position="252"/>
    </location>
</feature>
<keyword evidence="8 15" id="KW-0732">Signal</keyword>
<feature type="chain" id="PRO_5013736774" evidence="15">
    <location>
        <begin position="24"/>
        <end position="353"/>
    </location>
</feature>
<sequence>MRFTLTFLTGLAATLLMTGVSNARTFNATAVLELPECVKQCGIDILPRYNCLVGEDCWCEREGPLQDELSQCVLLECPELREALEGLKFQALTCDWPRDRNLGTLATGISYALFSVASFFLLARFLSRWPYLKGAGLSWDDAIVLVCFIPVVGMTVAVTKEVGYGSGKDTWMLEIEDVVNYAKWFYIAIPMYIAAAFTTKLSLIALYLRVWPASRDCRYTTFRRLCWTMGFLLVGAALACSLAMIFACHPISNAWKYANTGNGTCINRVAAAYAYGGLNVIFDLIVIALPIPKLLQLDVSRRQKIGICSCFLVGLIATGCSVTRLFTLQNLTTARNITWDFLPCGFWSICMSA</sequence>
<comment type="similarity">
    <text evidence="4">Belongs to the RBT5 family.</text>
</comment>
<name>A0A2D3VS43_9PEZI</name>
<evidence type="ECO:0000256" key="10">
    <source>
        <dbReference type="ARBA" id="ARBA00023136"/>
    </source>
</evidence>
<keyword evidence="11" id="KW-1015">Disulfide bond</keyword>
<accession>A0A2D3VS43</accession>
<evidence type="ECO:0000256" key="6">
    <source>
        <dbReference type="ARBA" id="ARBA00022622"/>
    </source>
</evidence>
<evidence type="ECO:0000256" key="9">
    <source>
        <dbReference type="ARBA" id="ARBA00022989"/>
    </source>
</evidence>
<gene>
    <name evidence="18" type="ORF">RCC_11056</name>
</gene>
<evidence type="ECO:0000256" key="3">
    <source>
        <dbReference type="ARBA" id="ARBA00004613"/>
    </source>
</evidence>
<keyword evidence="10 14" id="KW-0472">Membrane</keyword>
<dbReference type="Pfam" id="PF20684">
    <property type="entry name" value="Fung_rhodopsin"/>
    <property type="match status" value="1"/>
</dbReference>
<keyword evidence="6" id="KW-0325">Glycoprotein</keyword>
<comment type="similarity">
    <text evidence="13">Belongs to the SAT4 family.</text>
</comment>
<keyword evidence="19" id="KW-1185">Reference proteome</keyword>
<evidence type="ECO:0000256" key="15">
    <source>
        <dbReference type="SAM" id="SignalP"/>
    </source>
</evidence>
<dbReference type="GO" id="GO:0005576">
    <property type="term" value="C:extracellular region"/>
    <property type="evidence" value="ECO:0007669"/>
    <property type="project" value="UniProtKB-SubCell"/>
</dbReference>
<feature type="transmembrane region" description="Helical" evidence="14">
    <location>
        <begin position="142"/>
        <end position="164"/>
    </location>
</feature>
<evidence type="ECO:0000256" key="14">
    <source>
        <dbReference type="SAM" id="Phobius"/>
    </source>
</evidence>
<comment type="subcellular location">
    <subcellularLocation>
        <location evidence="2">Membrane</location>
        <topology evidence="2">Lipid-anchor</topology>
        <topology evidence="2">GPI-anchor</topology>
    </subcellularLocation>
    <subcellularLocation>
        <location evidence="1">Membrane</location>
        <topology evidence="1">Multi-pass membrane protein</topology>
    </subcellularLocation>
    <subcellularLocation>
        <location evidence="3">Secreted</location>
    </subcellularLocation>
</comment>
<organism evidence="18 19">
    <name type="scientific">Ramularia collo-cygni</name>
    <dbReference type="NCBI Taxonomy" id="112498"/>
    <lineage>
        <taxon>Eukaryota</taxon>
        <taxon>Fungi</taxon>
        <taxon>Dikarya</taxon>
        <taxon>Ascomycota</taxon>
        <taxon>Pezizomycotina</taxon>
        <taxon>Dothideomycetes</taxon>
        <taxon>Dothideomycetidae</taxon>
        <taxon>Mycosphaerellales</taxon>
        <taxon>Mycosphaerellaceae</taxon>
        <taxon>Ramularia</taxon>
    </lineage>
</organism>
<feature type="transmembrane region" description="Helical" evidence="14">
    <location>
        <begin position="102"/>
        <end position="122"/>
    </location>
</feature>
<evidence type="ECO:0000313" key="18">
    <source>
        <dbReference type="EMBL" id="CZT25328.1"/>
    </source>
</evidence>
<dbReference type="GeneID" id="35606089"/>
<keyword evidence="12" id="KW-0449">Lipoprotein</keyword>
<evidence type="ECO:0000256" key="7">
    <source>
        <dbReference type="ARBA" id="ARBA00022692"/>
    </source>
</evidence>
<evidence type="ECO:0000259" key="16">
    <source>
        <dbReference type="Pfam" id="PF05730"/>
    </source>
</evidence>
<reference evidence="18 19" key="1">
    <citation type="submission" date="2016-03" db="EMBL/GenBank/DDBJ databases">
        <authorList>
            <person name="Ploux O."/>
        </authorList>
    </citation>
    <scope>NUCLEOTIDE SEQUENCE [LARGE SCALE GENOMIC DNA]</scope>
    <source>
        <strain evidence="18 19">URUG2</strain>
    </source>
</reference>
<feature type="transmembrane region" description="Helical" evidence="14">
    <location>
        <begin position="272"/>
        <end position="292"/>
    </location>
</feature>
<dbReference type="PANTHER" id="PTHR33048">
    <property type="entry name" value="PTH11-LIKE INTEGRAL MEMBRANE PROTEIN (AFU_ORTHOLOGUE AFUA_5G11245)"/>
    <property type="match status" value="1"/>
</dbReference>
<keyword evidence="6" id="KW-0336">GPI-anchor</keyword>
<dbReference type="InterPro" id="IPR052337">
    <property type="entry name" value="SAT4-like"/>
</dbReference>
<dbReference type="InterPro" id="IPR008427">
    <property type="entry name" value="Extracellular_membr_CFEM_dom"/>
</dbReference>
<keyword evidence="9 14" id="KW-1133">Transmembrane helix</keyword>
<feature type="transmembrane region" description="Helical" evidence="14">
    <location>
        <begin position="184"/>
        <end position="208"/>
    </location>
</feature>
<keyword evidence="5" id="KW-0964">Secreted</keyword>
<dbReference type="Proteomes" id="UP000225277">
    <property type="component" value="Unassembled WGS sequence"/>
</dbReference>
<dbReference type="OrthoDB" id="3625086at2759"/>
<evidence type="ECO:0000256" key="5">
    <source>
        <dbReference type="ARBA" id="ARBA00022525"/>
    </source>
</evidence>
<dbReference type="RefSeq" id="XP_023632051.1">
    <property type="nucleotide sequence ID" value="XM_023776283.1"/>
</dbReference>
<dbReference type="GO" id="GO:0098552">
    <property type="term" value="C:side of membrane"/>
    <property type="evidence" value="ECO:0007669"/>
    <property type="project" value="UniProtKB-KW"/>
</dbReference>
<evidence type="ECO:0000256" key="13">
    <source>
        <dbReference type="ARBA" id="ARBA00038359"/>
    </source>
</evidence>
<keyword evidence="7 14" id="KW-0812">Transmembrane</keyword>
<feature type="domain" description="Rhodopsin" evidence="17">
    <location>
        <begin position="123"/>
        <end position="349"/>
    </location>
</feature>
<evidence type="ECO:0000256" key="4">
    <source>
        <dbReference type="ARBA" id="ARBA00010031"/>
    </source>
</evidence>
<dbReference type="EMBL" id="FJUY01000026">
    <property type="protein sequence ID" value="CZT25328.1"/>
    <property type="molecule type" value="Genomic_DNA"/>
</dbReference>
<evidence type="ECO:0000256" key="2">
    <source>
        <dbReference type="ARBA" id="ARBA00004589"/>
    </source>
</evidence>
<feature type="signal peptide" evidence="15">
    <location>
        <begin position="1"/>
        <end position="23"/>
    </location>
</feature>
<evidence type="ECO:0000256" key="8">
    <source>
        <dbReference type="ARBA" id="ARBA00022729"/>
    </source>
</evidence>
<feature type="domain" description="CFEM" evidence="16">
    <location>
        <begin position="33"/>
        <end position="94"/>
    </location>
</feature>
<dbReference type="PANTHER" id="PTHR33048:SF47">
    <property type="entry name" value="INTEGRAL MEMBRANE PROTEIN-RELATED"/>
    <property type="match status" value="1"/>
</dbReference>
<dbReference type="AlphaFoldDB" id="A0A2D3VS43"/>
<dbReference type="InterPro" id="IPR049326">
    <property type="entry name" value="Rhodopsin_dom_fungi"/>
</dbReference>
<proteinExistence type="inferred from homology"/>